<dbReference type="InterPro" id="IPR027417">
    <property type="entry name" value="P-loop_NTPase"/>
</dbReference>
<feature type="binding site" evidence="10">
    <location>
        <begin position="16"/>
        <end position="21"/>
    </location>
    <ligand>
        <name>substrate</name>
    </ligand>
</feature>
<keyword evidence="5 10" id="KW-0819">tRNA processing</keyword>
<reference evidence="14 15" key="1">
    <citation type="journal article" date="2013" name="Genome Announc.">
        <title>Draft Genome Sequence of Cesiribacter andamanensis Strain AMV16T, Isolated from a Soil Sample from a Mud Volcano in the Andaman Islands, India.</title>
        <authorList>
            <person name="Shivaji S."/>
            <person name="Ara S."/>
            <person name="Begum Z."/>
            <person name="Srinivas T.N."/>
            <person name="Singh A."/>
            <person name="Kumar Pinnaka A."/>
        </authorList>
    </citation>
    <scope>NUCLEOTIDE SEQUENCE [LARGE SCALE GENOMIC DNA]</scope>
    <source>
        <strain evidence="14 15">AMV16</strain>
    </source>
</reference>
<accession>M7NXV0</accession>
<comment type="caution">
    <text evidence="10">Lacks conserved residue(s) required for the propagation of feature annotation.</text>
</comment>
<dbReference type="SUPFAM" id="SSF52540">
    <property type="entry name" value="P-loop containing nucleoside triphosphate hydrolases"/>
    <property type="match status" value="1"/>
</dbReference>
<comment type="function">
    <text evidence="2 10 12">Catalyzes the transfer of a dimethylallyl group onto the adenine at position 37 in tRNAs that read codons beginning with uridine, leading to the formation of N6-(dimethylallyl)adenosine (i(6)A).</text>
</comment>
<evidence type="ECO:0000256" key="10">
    <source>
        <dbReference type="HAMAP-Rule" id="MF_00185"/>
    </source>
</evidence>
<dbReference type="InterPro" id="IPR018022">
    <property type="entry name" value="IPT"/>
</dbReference>
<evidence type="ECO:0000256" key="2">
    <source>
        <dbReference type="ARBA" id="ARBA00003213"/>
    </source>
</evidence>
<dbReference type="STRING" id="1279009.ADICEAN_01682"/>
<dbReference type="EMBL" id="AODQ01000032">
    <property type="protein sequence ID" value="EMR03204.1"/>
    <property type="molecule type" value="Genomic_DNA"/>
</dbReference>
<comment type="subunit">
    <text evidence="10">Monomer.</text>
</comment>
<evidence type="ECO:0000256" key="6">
    <source>
        <dbReference type="ARBA" id="ARBA00022741"/>
    </source>
</evidence>
<feature type="region of interest" description="Interaction with substrate tRNA" evidence="10">
    <location>
        <begin position="39"/>
        <end position="42"/>
    </location>
</feature>
<evidence type="ECO:0000256" key="4">
    <source>
        <dbReference type="ARBA" id="ARBA00022679"/>
    </source>
</evidence>
<evidence type="ECO:0000256" key="11">
    <source>
        <dbReference type="RuleBase" id="RU003783"/>
    </source>
</evidence>
<feature type="binding site" evidence="10">
    <location>
        <begin position="14"/>
        <end position="21"/>
    </location>
    <ligand>
        <name>ATP</name>
        <dbReference type="ChEBI" id="CHEBI:30616"/>
    </ligand>
</feature>
<name>M7NXV0_9BACT</name>
<keyword evidence="15" id="KW-1185">Reference proteome</keyword>
<dbReference type="Gene3D" id="3.40.50.300">
    <property type="entry name" value="P-loop containing nucleotide triphosphate hydrolases"/>
    <property type="match status" value="1"/>
</dbReference>
<evidence type="ECO:0000256" key="7">
    <source>
        <dbReference type="ARBA" id="ARBA00022840"/>
    </source>
</evidence>
<dbReference type="Proteomes" id="UP000011910">
    <property type="component" value="Unassembled WGS sequence"/>
</dbReference>
<keyword evidence="7 10" id="KW-0067">ATP-binding</keyword>
<gene>
    <name evidence="10 14" type="primary">miaA</name>
    <name evidence="14" type="ORF">ADICEAN_01682</name>
</gene>
<dbReference type="Gene3D" id="1.10.20.140">
    <property type="match status" value="1"/>
</dbReference>
<comment type="similarity">
    <text evidence="3 10 13">Belongs to the IPP transferase family.</text>
</comment>
<evidence type="ECO:0000256" key="3">
    <source>
        <dbReference type="ARBA" id="ARBA00005842"/>
    </source>
</evidence>
<evidence type="ECO:0000256" key="13">
    <source>
        <dbReference type="RuleBase" id="RU003785"/>
    </source>
</evidence>
<keyword evidence="8 10" id="KW-0460">Magnesium</keyword>
<proteinExistence type="inferred from homology"/>
<keyword evidence="6 10" id="KW-0547">Nucleotide-binding</keyword>
<dbReference type="InterPro" id="IPR039657">
    <property type="entry name" value="Dimethylallyltransferase"/>
</dbReference>
<dbReference type="AlphaFoldDB" id="M7NXV0"/>
<evidence type="ECO:0000256" key="9">
    <source>
        <dbReference type="ARBA" id="ARBA00049563"/>
    </source>
</evidence>
<dbReference type="RefSeq" id="WP_009195079.1">
    <property type="nucleotide sequence ID" value="NZ_AODQ01000032.1"/>
</dbReference>
<evidence type="ECO:0000256" key="1">
    <source>
        <dbReference type="ARBA" id="ARBA00001946"/>
    </source>
</evidence>
<dbReference type="PANTHER" id="PTHR11088:SF60">
    <property type="entry name" value="TRNA DIMETHYLALLYLTRANSFERASE"/>
    <property type="match status" value="1"/>
</dbReference>
<dbReference type="NCBIfam" id="TIGR00174">
    <property type="entry name" value="miaA"/>
    <property type="match status" value="1"/>
</dbReference>
<comment type="catalytic activity">
    <reaction evidence="9 10 11">
        <text>adenosine(37) in tRNA + dimethylallyl diphosphate = N(6)-dimethylallyladenosine(37) in tRNA + diphosphate</text>
        <dbReference type="Rhea" id="RHEA:26482"/>
        <dbReference type="Rhea" id="RHEA-COMP:10162"/>
        <dbReference type="Rhea" id="RHEA-COMP:10375"/>
        <dbReference type="ChEBI" id="CHEBI:33019"/>
        <dbReference type="ChEBI" id="CHEBI:57623"/>
        <dbReference type="ChEBI" id="CHEBI:74411"/>
        <dbReference type="ChEBI" id="CHEBI:74415"/>
        <dbReference type="EC" id="2.5.1.75"/>
    </reaction>
</comment>
<keyword evidence="4 10" id="KW-0808">Transferase</keyword>
<comment type="cofactor">
    <cofactor evidence="1 10">
        <name>Mg(2+)</name>
        <dbReference type="ChEBI" id="CHEBI:18420"/>
    </cofactor>
</comment>
<protein>
    <recommendedName>
        <fullName evidence="10">tRNA dimethylallyltransferase</fullName>
        <ecNumber evidence="10">2.5.1.75</ecNumber>
    </recommendedName>
    <alternativeName>
        <fullName evidence="10">Dimethylallyl diphosphate:tRNA dimethylallyltransferase</fullName>
        <shortName evidence="10">DMAPP:tRNA dimethylallyltransferase</shortName>
        <shortName evidence="10">DMATase</shortName>
    </alternativeName>
    <alternativeName>
        <fullName evidence="10">Isopentenyl-diphosphate:tRNA isopentenyltransferase</fullName>
        <shortName evidence="10">IPP transferase</shortName>
        <shortName evidence="10">IPPT</shortName>
        <shortName evidence="10">IPTase</shortName>
    </alternativeName>
</protein>
<evidence type="ECO:0000313" key="15">
    <source>
        <dbReference type="Proteomes" id="UP000011910"/>
    </source>
</evidence>
<dbReference type="Pfam" id="PF01715">
    <property type="entry name" value="IPPT"/>
    <property type="match status" value="1"/>
</dbReference>
<dbReference type="GO" id="GO:0052381">
    <property type="term" value="F:tRNA dimethylallyltransferase activity"/>
    <property type="evidence" value="ECO:0007669"/>
    <property type="project" value="UniProtKB-UniRule"/>
</dbReference>
<dbReference type="eggNOG" id="COG0324">
    <property type="taxonomic scope" value="Bacteria"/>
</dbReference>
<sequence>MPDQQKKFLIVVGGPTAVGKTAFSIALAQRLGTEILSADSRQLYQQLNIGTAKPDAAELAAVPHHFIDLLEPDQEYSAGQFERDALQLLEKLFTRYQAVVVAGGSGLYVQALCRGMDQMPQVPENLREQLNKEYAQHGLAPLLEELQQRDPVYWQEVDRQNPSRIIRALEVCRATGQPYSGFRQQAYPERPFQTIKIGLDRPRGELYARIDERMDQMLAQGLLEEAKRLYPYRQLNALQTVGYQEVFGYLEGQWPWEEAVRLLKRNSRRYAKRQLTWFKKDPDWHWFHPHQLEEALGLIHAQMQSE</sequence>
<evidence type="ECO:0000256" key="12">
    <source>
        <dbReference type="RuleBase" id="RU003784"/>
    </source>
</evidence>
<dbReference type="HAMAP" id="MF_00185">
    <property type="entry name" value="IPP_trans"/>
    <property type="match status" value="1"/>
</dbReference>
<dbReference type="GO" id="GO:0006400">
    <property type="term" value="P:tRNA modification"/>
    <property type="evidence" value="ECO:0007669"/>
    <property type="project" value="TreeGrafter"/>
</dbReference>
<evidence type="ECO:0000256" key="8">
    <source>
        <dbReference type="ARBA" id="ARBA00022842"/>
    </source>
</evidence>
<evidence type="ECO:0000256" key="5">
    <source>
        <dbReference type="ARBA" id="ARBA00022694"/>
    </source>
</evidence>
<feature type="site" description="Interaction with substrate tRNA" evidence="10">
    <location>
        <position position="105"/>
    </location>
</feature>
<dbReference type="OrthoDB" id="9776390at2"/>
<comment type="caution">
    <text evidence="14">The sequence shown here is derived from an EMBL/GenBank/DDBJ whole genome shotgun (WGS) entry which is preliminary data.</text>
</comment>
<feature type="site" description="Interaction with substrate tRNA" evidence="10">
    <location>
        <position position="127"/>
    </location>
</feature>
<dbReference type="EC" id="2.5.1.75" evidence="10"/>
<dbReference type="PANTHER" id="PTHR11088">
    <property type="entry name" value="TRNA DIMETHYLALLYLTRANSFERASE"/>
    <property type="match status" value="1"/>
</dbReference>
<dbReference type="PATRIC" id="fig|1279009.4.peg.1706"/>
<evidence type="ECO:0000313" key="14">
    <source>
        <dbReference type="EMBL" id="EMR03204.1"/>
    </source>
</evidence>
<dbReference type="GO" id="GO:0005524">
    <property type="term" value="F:ATP binding"/>
    <property type="evidence" value="ECO:0007669"/>
    <property type="project" value="UniProtKB-UniRule"/>
</dbReference>
<organism evidence="14 15">
    <name type="scientific">Cesiribacter andamanensis AMV16</name>
    <dbReference type="NCBI Taxonomy" id="1279009"/>
    <lineage>
        <taxon>Bacteria</taxon>
        <taxon>Pseudomonadati</taxon>
        <taxon>Bacteroidota</taxon>
        <taxon>Cytophagia</taxon>
        <taxon>Cytophagales</taxon>
        <taxon>Cesiribacteraceae</taxon>
        <taxon>Cesiribacter</taxon>
    </lineage>
</organism>